<organism evidence="1 2">
    <name type="scientific">Chryseobacterium artocarpi</name>
    <dbReference type="NCBI Taxonomy" id="1414727"/>
    <lineage>
        <taxon>Bacteria</taxon>
        <taxon>Pseudomonadati</taxon>
        <taxon>Bacteroidota</taxon>
        <taxon>Flavobacteriia</taxon>
        <taxon>Flavobacteriales</taxon>
        <taxon>Weeksellaceae</taxon>
        <taxon>Chryseobacterium group</taxon>
        <taxon>Chryseobacterium</taxon>
    </lineage>
</organism>
<dbReference type="OrthoDB" id="1260302at2"/>
<dbReference type="RefSeq" id="WP_065395187.1">
    <property type="nucleotide sequence ID" value="NZ_MAYH01000034.1"/>
</dbReference>
<protein>
    <submittedName>
        <fullName evidence="1">Uncharacterized protein</fullName>
    </submittedName>
</protein>
<dbReference type="AlphaFoldDB" id="A0A1B8ZGN6"/>
<accession>A0A1B8ZGN6</accession>
<dbReference type="Proteomes" id="UP000092651">
    <property type="component" value="Unassembled WGS sequence"/>
</dbReference>
<sequence>MKKFALLIFICLCINLFSQKNIIQDLKIVDYELISNNKIEIKSYATLDKKGNLTVYSDSWDGKNYFQYILTSEEINQLNSLSGKNIESFVKQKQLNRNEYFAGNPRFISYKSNGKVYSLCFIEPFMNNEFMDILKILNSKIYKHDETAKIQMQTNDFEKVEIEIIERSKVDNYLPTKAVIIQN</sequence>
<proteinExistence type="predicted"/>
<comment type="caution">
    <text evidence="1">The sequence shown here is derived from an EMBL/GenBank/DDBJ whole genome shotgun (WGS) entry which is preliminary data.</text>
</comment>
<evidence type="ECO:0000313" key="2">
    <source>
        <dbReference type="Proteomes" id="UP000092651"/>
    </source>
</evidence>
<dbReference type="EMBL" id="MAYH01000034">
    <property type="protein sequence ID" value="OCA70780.1"/>
    <property type="molecule type" value="Genomic_DNA"/>
</dbReference>
<name>A0A1B8ZGN6_9FLAO</name>
<evidence type="ECO:0000313" key="1">
    <source>
        <dbReference type="EMBL" id="OCA70780.1"/>
    </source>
</evidence>
<gene>
    <name evidence="1" type="ORF">BBI01_12630</name>
</gene>
<keyword evidence="2" id="KW-1185">Reference proteome</keyword>
<reference evidence="1 2" key="1">
    <citation type="submission" date="2016-07" db="EMBL/GenBank/DDBJ databases">
        <authorList>
            <person name="Jeong J.-J."/>
            <person name="Kim D.W."/>
            <person name="Sang M.K."/>
            <person name="Choi I.-G."/>
            <person name="Kim K.D."/>
        </authorList>
    </citation>
    <scope>NUCLEOTIDE SEQUENCE [LARGE SCALE GENOMIC DNA]</scope>
    <source>
        <strain evidence="1 2">UTM-3</strain>
    </source>
</reference>